<reference evidence="1 2" key="1">
    <citation type="journal article" date="2022" name="bioRxiv">
        <title>Genomics of Preaxostyla Flagellates Illuminates Evolutionary Transitions and the Path Towards Mitochondrial Loss.</title>
        <authorList>
            <person name="Novak L.V.F."/>
            <person name="Treitli S.C."/>
            <person name="Pyrih J."/>
            <person name="Halakuc P."/>
            <person name="Pipaliya S.V."/>
            <person name="Vacek V."/>
            <person name="Brzon O."/>
            <person name="Soukal P."/>
            <person name="Eme L."/>
            <person name="Dacks J.B."/>
            <person name="Karnkowska A."/>
            <person name="Elias M."/>
            <person name="Hampl V."/>
        </authorList>
    </citation>
    <scope>NUCLEOTIDE SEQUENCE [LARGE SCALE GENOMIC DNA]</scope>
    <source>
        <strain evidence="1">NAU3</strain>
        <tissue evidence="1">Gut</tissue>
    </source>
</reference>
<gene>
    <name evidence="1" type="ORF">BLNAU_24395</name>
</gene>
<accession>A0ABQ9WMK1</accession>
<name>A0ABQ9WMK1_9EUKA</name>
<keyword evidence="2" id="KW-1185">Reference proteome</keyword>
<proteinExistence type="predicted"/>
<dbReference type="Proteomes" id="UP001281761">
    <property type="component" value="Unassembled WGS sequence"/>
</dbReference>
<evidence type="ECO:0000313" key="2">
    <source>
        <dbReference type="Proteomes" id="UP001281761"/>
    </source>
</evidence>
<evidence type="ECO:0008006" key="3">
    <source>
        <dbReference type="Google" id="ProtNLM"/>
    </source>
</evidence>
<dbReference type="EMBL" id="JARBJD010000621">
    <property type="protein sequence ID" value="KAK2940694.1"/>
    <property type="molecule type" value="Genomic_DNA"/>
</dbReference>
<organism evidence="1 2">
    <name type="scientific">Blattamonas nauphoetae</name>
    <dbReference type="NCBI Taxonomy" id="2049346"/>
    <lineage>
        <taxon>Eukaryota</taxon>
        <taxon>Metamonada</taxon>
        <taxon>Preaxostyla</taxon>
        <taxon>Oxymonadida</taxon>
        <taxon>Blattamonas</taxon>
    </lineage>
</organism>
<evidence type="ECO:0000313" key="1">
    <source>
        <dbReference type="EMBL" id="KAK2940694.1"/>
    </source>
</evidence>
<comment type="caution">
    <text evidence="1">The sequence shown here is derived from an EMBL/GenBank/DDBJ whole genome shotgun (WGS) entry which is preliminary data.</text>
</comment>
<protein>
    <recommendedName>
        <fullName evidence="3">Secreted protein</fullName>
    </recommendedName>
</protein>
<sequence length="120" mass="13419">MNRRWCQFLDCAATVIRGAMTAKIVALESIDNGASDHQLHQSERAKMNLSSFRRFNFGSECHFLGEFAVGIVSSLVELTGFSATHQSRRVCAGQFAFFRANTAVSMIVLDNFLLLREKRG</sequence>